<keyword evidence="6" id="KW-1185">Reference proteome</keyword>
<feature type="chain" id="PRO_5025428981" evidence="4">
    <location>
        <begin position="36"/>
        <end position="425"/>
    </location>
</feature>
<dbReference type="InterPro" id="IPR006059">
    <property type="entry name" value="SBP"/>
</dbReference>
<comment type="subcellular location">
    <subcellularLocation>
        <location evidence="1">Periplasm</location>
    </subcellularLocation>
</comment>
<evidence type="ECO:0000256" key="4">
    <source>
        <dbReference type="SAM" id="SignalP"/>
    </source>
</evidence>
<evidence type="ECO:0000256" key="2">
    <source>
        <dbReference type="ARBA" id="ARBA00008520"/>
    </source>
</evidence>
<dbReference type="GO" id="GO:0042597">
    <property type="term" value="C:periplasmic space"/>
    <property type="evidence" value="ECO:0007669"/>
    <property type="project" value="UniProtKB-SubCell"/>
</dbReference>
<reference evidence="5 6" key="1">
    <citation type="submission" date="2019-09" db="EMBL/GenBank/DDBJ databases">
        <title>Segnochrobactrum spirostomi gen. nov., sp. nov., isolated from the ciliate Spirostomum cf. yagiui and description of a novel family, Segnochrobactraceae fam. nov. within the order Rhizobiales of the class Alphaproteobacteria.</title>
        <authorList>
            <person name="Akter S."/>
            <person name="Shazib S.U.A."/>
            <person name="Shin M.K."/>
        </authorList>
    </citation>
    <scope>NUCLEOTIDE SEQUENCE [LARGE SCALE GENOMIC DNA]</scope>
    <source>
        <strain evidence="5 6">Sp-1</strain>
    </source>
</reference>
<dbReference type="PANTHER" id="PTHR43649:SF12">
    <property type="entry name" value="DIACETYLCHITOBIOSE BINDING PROTEIN DASA"/>
    <property type="match status" value="1"/>
</dbReference>
<dbReference type="PROSITE" id="PS51318">
    <property type="entry name" value="TAT"/>
    <property type="match status" value="1"/>
</dbReference>
<dbReference type="Pfam" id="PF01547">
    <property type="entry name" value="SBP_bac_1"/>
    <property type="match status" value="1"/>
</dbReference>
<dbReference type="AlphaFoldDB" id="A0A6A7YCC8"/>
<dbReference type="Gene3D" id="3.40.190.10">
    <property type="entry name" value="Periplasmic binding protein-like II"/>
    <property type="match status" value="2"/>
</dbReference>
<dbReference type="Proteomes" id="UP000332515">
    <property type="component" value="Unassembled WGS sequence"/>
</dbReference>
<name>A0A6A7YCC8_9HYPH</name>
<dbReference type="PANTHER" id="PTHR43649">
    <property type="entry name" value="ARABINOSE-BINDING PROTEIN-RELATED"/>
    <property type="match status" value="1"/>
</dbReference>
<evidence type="ECO:0000313" key="6">
    <source>
        <dbReference type="Proteomes" id="UP000332515"/>
    </source>
</evidence>
<evidence type="ECO:0000256" key="1">
    <source>
        <dbReference type="ARBA" id="ARBA00004418"/>
    </source>
</evidence>
<dbReference type="RefSeq" id="WP_153490354.1">
    <property type="nucleotide sequence ID" value="NZ_VWNA01000003.1"/>
</dbReference>
<gene>
    <name evidence="5" type="ORF">F0357_22330</name>
</gene>
<sequence>MTTRRAFLRRLLGTLAVLPLLSLAPALSPVAPAEAAGSVTVLLPPWGTLPKDMTDRFTKETGIALDMQTLGWDDIRTKIVTSTLAGSAPADATEVDWSWVGQFGAAGWYETLDGVVDPKILNDLPTTKIFTYDGKLIALPYNNDFRILILNEEQLKKAGLEAPKTPEALTAAAKTIKDKGIATYPIALPLSATEGSATAWYLLTKGFGGELFDKDFKPLFTNPDSAGFKALSWEIDALKAGLIDPASTGLTDVQVQELFKGGQATFDVAGWAGNLAVYNDASKSKVAGHAVGALMPSVTGRSRTFGLPGAVGIPVAAEHKKEAEVFIQWLLAPENQIESYQVLGNLPTRTSVLETLNKEGKLAGGKVLLEQAATVEPLFAQGTPGWYPQFSAAAASAINQAAKGQMTVQQAMDSIAAAAADAMKQ</sequence>
<dbReference type="InterPro" id="IPR050490">
    <property type="entry name" value="Bact_solute-bd_prot1"/>
</dbReference>
<accession>A0A6A7YCC8</accession>
<organism evidence="5 6">
    <name type="scientific">Segnochrobactrum spirostomi</name>
    <dbReference type="NCBI Taxonomy" id="2608987"/>
    <lineage>
        <taxon>Bacteria</taxon>
        <taxon>Pseudomonadati</taxon>
        <taxon>Pseudomonadota</taxon>
        <taxon>Alphaproteobacteria</taxon>
        <taxon>Hyphomicrobiales</taxon>
        <taxon>Segnochrobactraceae</taxon>
        <taxon>Segnochrobactrum</taxon>
    </lineage>
</organism>
<keyword evidence="4" id="KW-0732">Signal</keyword>
<evidence type="ECO:0000256" key="3">
    <source>
        <dbReference type="ARBA" id="ARBA00022764"/>
    </source>
</evidence>
<feature type="signal peptide" evidence="4">
    <location>
        <begin position="1"/>
        <end position="35"/>
    </location>
</feature>
<dbReference type="SUPFAM" id="SSF53850">
    <property type="entry name" value="Periplasmic binding protein-like II"/>
    <property type="match status" value="1"/>
</dbReference>
<keyword evidence="3" id="KW-0574">Periplasm</keyword>
<dbReference type="InterPro" id="IPR006311">
    <property type="entry name" value="TAT_signal"/>
</dbReference>
<comment type="caution">
    <text evidence="5">The sequence shown here is derived from an EMBL/GenBank/DDBJ whole genome shotgun (WGS) entry which is preliminary data.</text>
</comment>
<evidence type="ECO:0000313" key="5">
    <source>
        <dbReference type="EMBL" id="MQT15342.1"/>
    </source>
</evidence>
<protein>
    <submittedName>
        <fullName evidence="5">Extracellular solute-binding protein</fullName>
    </submittedName>
</protein>
<comment type="similarity">
    <text evidence="2">Belongs to the bacterial solute-binding protein 1 family.</text>
</comment>
<dbReference type="EMBL" id="VWNA01000003">
    <property type="protein sequence ID" value="MQT15342.1"/>
    <property type="molecule type" value="Genomic_DNA"/>
</dbReference>
<proteinExistence type="inferred from homology"/>